<evidence type="ECO:0000256" key="1">
    <source>
        <dbReference type="SAM" id="SignalP"/>
    </source>
</evidence>
<dbReference type="EMBL" id="JAHDTB010000004">
    <property type="protein sequence ID" value="MBW8287339.1"/>
    <property type="molecule type" value="Genomic_DNA"/>
</dbReference>
<reference evidence="2 3" key="1">
    <citation type="submission" date="2021-05" db="EMBL/GenBank/DDBJ databases">
        <title>Draft Whole Genome Sequencing Of Biosensor Chromobacterium violaceum Strain CV026 Reveals A Regulatory RNA In Chromobacterium violaceum Phenotype Regulatory Network.</title>
        <authorList>
            <person name="Hong K.W."/>
            <person name="Chan K.G."/>
            <person name="Chang C.-Y."/>
        </authorList>
    </citation>
    <scope>NUCLEOTIDE SEQUENCE [LARGE SCALE GENOMIC DNA]</scope>
    <source>
        <strain evidence="2 3">ATCC 31532</strain>
    </source>
</reference>
<sequence>MKLKNIGIQWLAPLIAAASLSACVVTPPRAQMVYQPATVRLEMPRDWRPAEHPYYLHAMSDLRAARAYLAHGDYPQIMDDERRAVSEIDAALGEMQRAAIEDGKQPWRYEQPDARLSPTDRFHKALELLESARRDASHQEDDPWVRDLQHRILHHVDAAHHAVQQAINDALR</sequence>
<evidence type="ECO:0000313" key="3">
    <source>
        <dbReference type="Proteomes" id="UP000711178"/>
    </source>
</evidence>
<dbReference type="GeneID" id="89686756"/>
<dbReference type="RefSeq" id="WP_052258195.1">
    <property type="nucleotide sequence ID" value="NZ_CP142381.1"/>
</dbReference>
<organism evidence="2 3">
    <name type="scientific">Chromobacterium subtsugae</name>
    <dbReference type="NCBI Taxonomy" id="251747"/>
    <lineage>
        <taxon>Bacteria</taxon>
        <taxon>Pseudomonadati</taxon>
        <taxon>Pseudomonadota</taxon>
        <taxon>Betaproteobacteria</taxon>
        <taxon>Neisseriales</taxon>
        <taxon>Chromobacteriaceae</taxon>
        <taxon>Chromobacterium</taxon>
    </lineage>
</organism>
<keyword evidence="3" id="KW-1185">Reference proteome</keyword>
<name>A0ABS7FB84_9NEIS</name>
<evidence type="ECO:0000313" key="2">
    <source>
        <dbReference type="EMBL" id="MBW8287339.1"/>
    </source>
</evidence>
<feature type="chain" id="PRO_5046739893" description="Lipoprotein" evidence="1">
    <location>
        <begin position="23"/>
        <end position="172"/>
    </location>
</feature>
<proteinExistence type="predicted"/>
<comment type="caution">
    <text evidence="2">The sequence shown here is derived from an EMBL/GenBank/DDBJ whole genome shotgun (WGS) entry which is preliminary data.</text>
</comment>
<feature type="signal peptide" evidence="1">
    <location>
        <begin position="1"/>
        <end position="22"/>
    </location>
</feature>
<dbReference type="Proteomes" id="UP000711178">
    <property type="component" value="Unassembled WGS sequence"/>
</dbReference>
<keyword evidence="1" id="KW-0732">Signal</keyword>
<accession>A0ABS7FB84</accession>
<evidence type="ECO:0008006" key="4">
    <source>
        <dbReference type="Google" id="ProtNLM"/>
    </source>
</evidence>
<gene>
    <name evidence="2" type="ORF">KIF53_06820</name>
</gene>
<protein>
    <recommendedName>
        <fullName evidence="4">Lipoprotein</fullName>
    </recommendedName>
</protein>
<dbReference type="PROSITE" id="PS51257">
    <property type="entry name" value="PROKAR_LIPOPROTEIN"/>
    <property type="match status" value="1"/>
</dbReference>